<sequence>MLKKICLILVLVLCLTIPASGFVGSSTVSNSVYGKPALTDISNHWANKEISDWVSKGLAYGYDNGTFKPNNSITREEAMSIVVRLKKLPTVSTYYLPNFNDEYSVSNWAKDAVNTAVAYGLISGYSDNTVGPVGKITRAETVVLLNRALGDLQIKPAPKPTLKPIPWPIPQTGKHEITIEDNKEAYAIYKN</sequence>
<feature type="domain" description="SLH" evidence="3">
    <location>
        <begin position="33"/>
        <end position="93"/>
    </location>
</feature>
<evidence type="ECO:0000256" key="1">
    <source>
        <dbReference type="ARBA" id="ARBA00022737"/>
    </source>
</evidence>
<name>A0A975AX51_9THEO</name>
<accession>A0A975AX51</accession>
<evidence type="ECO:0000256" key="2">
    <source>
        <dbReference type="SAM" id="SignalP"/>
    </source>
</evidence>
<gene>
    <name evidence="4" type="ORF">ACETAC_04195</name>
</gene>
<proteinExistence type="predicted"/>
<evidence type="ECO:0000259" key="3">
    <source>
        <dbReference type="PROSITE" id="PS51272"/>
    </source>
</evidence>
<keyword evidence="1" id="KW-0677">Repeat</keyword>
<dbReference type="PANTHER" id="PTHR43308">
    <property type="entry name" value="OUTER MEMBRANE PROTEIN ALPHA-RELATED"/>
    <property type="match status" value="1"/>
</dbReference>
<protein>
    <submittedName>
        <fullName evidence="4">S-layer homology domain-containing protein</fullName>
    </submittedName>
</protein>
<dbReference type="AlphaFoldDB" id="A0A975AX51"/>
<keyword evidence="2" id="KW-0732">Signal</keyword>
<dbReference type="RefSeq" id="WP_284680799.1">
    <property type="nucleotide sequence ID" value="NZ_CP060096.1"/>
</dbReference>
<dbReference type="PROSITE" id="PS51272">
    <property type="entry name" value="SLH"/>
    <property type="match status" value="2"/>
</dbReference>
<evidence type="ECO:0000313" key="5">
    <source>
        <dbReference type="Proteomes" id="UP000671913"/>
    </source>
</evidence>
<organism evidence="4 5">
    <name type="scientific">Aceticella autotrophica</name>
    <dbReference type="NCBI Taxonomy" id="2755338"/>
    <lineage>
        <taxon>Bacteria</taxon>
        <taxon>Bacillati</taxon>
        <taxon>Bacillota</taxon>
        <taxon>Clostridia</taxon>
        <taxon>Thermoanaerobacterales</taxon>
        <taxon>Thermoanaerobacteraceae</taxon>
        <taxon>Aceticella</taxon>
    </lineage>
</organism>
<evidence type="ECO:0000313" key="4">
    <source>
        <dbReference type="EMBL" id="QSZ28064.1"/>
    </source>
</evidence>
<dbReference type="InterPro" id="IPR001119">
    <property type="entry name" value="SLH_dom"/>
</dbReference>
<reference evidence="4" key="1">
    <citation type="submission" date="2020-08" db="EMBL/GenBank/DDBJ databases">
        <title>Genomic insights into the carbon and energy metabolism of the first obligate autotrophic acetogenic bacterium Aceticella autotrophica gen. nov., sp. nov.</title>
        <authorList>
            <person name="Toshchakov S.V."/>
            <person name="Elcheninov A.G."/>
            <person name="Kublanov I.V."/>
            <person name="Frolov E.N."/>
            <person name="Lebedinsky A.V."/>
        </authorList>
    </citation>
    <scope>NUCLEOTIDE SEQUENCE</scope>
    <source>
        <strain evidence="4">3443-3Ac</strain>
    </source>
</reference>
<feature type="domain" description="SLH" evidence="3">
    <location>
        <begin position="96"/>
        <end position="159"/>
    </location>
</feature>
<dbReference type="InterPro" id="IPR051465">
    <property type="entry name" value="Cell_Envelope_Struct_Comp"/>
</dbReference>
<dbReference type="Pfam" id="PF00395">
    <property type="entry name" value="SLH"/>
    <property type="match status" value="2"/>
</dbReference>
<feature type="chain" id="PRO_5037239325" evidence="2">
    <location>
        <begin position="22"/>
        <end position="191"/>
    </location>
</feature>
<feature type="signal peptide" evidence="2">
    <location>
        <begin position="1"/>
        <end position="21"/>
    </location>
</feature>
<dbReference type="EMBL" id="CP060096">
    <property type="protein sequence ID" value="QSZ28064.1"/>
    <property type="molecule type" value="Genomic_DNA"/>
</dbReference>
<dbReference type="KEGG" id="aaut:ACETAC_04195"/>
<dbReference type="Proteomes" id="UP000671913">
    <property type="component" value="Chromosome"/>
</dbReference>
<keyword evidence="5" id="KW-1185">Reference proteome</keyword>